<evidence type="ECO:0000313" key="2">
    <source>
        <dbReference type="Proteomes" id="UP000557307"/>
    </source>
</evidence>
<proteinExistence type="predicted"/>
<gene>
    <name evidence="1" type="ORF">HNQ92_000595</name>
</gene>
<dbReference type="InterPro" id="IPR018914">
    <property type="entry name" value="DUF2480"/>
</dbReference>
<evidence type="ECO:0008006" key="3">
    <source>
        <dbReference type="Google" id="ProtNLM"/>
    </source>
</evidence>
<dbReference type="RefSeq" id="WP_184170675.1">
    <property type="nucleotide sequence ID" value="NZ_JACHGF010000001.1"/>
</dbReference>
<accession>A0A840TG69</accession>
<organism evidence="1 2">
    <name type="scientific">Rhabdobacter roseus</name>
    <dbReference type="NCBI Taxonomy" id="1655419"/>
    <lineage>
        <taxon>Bacteria</taxon>
        <taxon>Pseudomonadati</taxon>
        <taxon>Bacteroidota</taxon>
        <taxon>Cytophagia</taxon>
        <taxon>Cytophagales</taxon>
        <taxon>Cytophagaceae</taxon>
        <taxon>Rhabdobacter</taxon>
    </lineage>
</organism>
<reference evidence="1 2" key="1">
    <citation type="submission" date="2020-08" db="EMBL/GenBank/DDBJ databases">
        <title>Genomic Encyclopedia of Type Strains, Phase IV (KMG-IV): sequencing the most valuable type-strain genomes for metagenomic binning, comparative biology and taxonomic classification.</title>
        <authorList>
            <person name="Goeker M."/>
        </authorList>
    </citation>
    <scope>NUCLEOTIDE SEQUENCE [LARGE SCALE GENOMIC DNA]</scope>
    <source>
        <strain evidence="1 2">DSM 105074</strain>
    </source>
</reference>
<evidence type="ECO:0000313" key="1">
    <source>
        <dbReference type="EMBL" id="MBB5282474.1"/>
    </source>
</evidence>
<dbReference type="EMBL" id="JACHGF010000001">
    <property type="protein sequence ID" value="MBB5282474.1"/>
    <property type="molecule type" value="Genomic_DNA"/>
</dbReference>
<comment type="caution">
    <text evidence="1">The sequence shown here is derived from an EMBL/GenBank/DDBJ whole genome shotgun (WGS) entry which is preliminary data.</text>
</comment>
<dbReference type="Pfam" id="PF10652">
    <property type="entry name" value="DUF2480"/>
    <property type="match status" value="1"/>
</dbReference>
<sequence length="171" mass="19520">METEEIVNRVASSGLLSLDLEAYYHPGERVVYDLKDNLFQGLILREKDFREFLKTHDWTQYTGKNVAITCSEDAIVPTWAYMLLATQLEPHAHTVVFGDLSTLEDKLFFEAIARLDLEEFRGKRVVVKGCSKHPVPTSAYVEISRLLRPLVQSLMFGEPCSTVPLYKKPRA</sequence>
<name>A0A840TG69_9BACT</name>
<keyword evidence="2" id="KW-1185">Reference proteome</keyword>
<dbReference type="Proteomes" id="UP000557307">
    <property type="component" value="Unassembled WGS sequence"/>
</dbReference>
<dbReference type="AlphaFoldDB" id="A0A840TG69"/>
<protein>
    <recommendedName>
        <fullName evidence="3">DUF2480 family protein</fullName>
    </recommendedName>
</protein>